<protein>
    <submittedName>
        <fullName evidence="2">Uncharacterized protein</fullName>
    </submittedName>
</protein>
<organism evidence="2 3">
    <name type="scientific">Planctopirus ephydatiae</name>
    <dbReference type="NCBI Taxonomy" id="2528019"/>
    <lineage>
        <taxon>Bacteria</taxon>
        <taxon>Pseudomonadati</taxon>
        <taxon>Planctomycetota</taxon>
        <taxon>Planctomycetia</taxon>
        <taxon>Planctomycetales</taxon>
        <taxon>Planctomycetaceae</taxon>
        <taxon>Planctopirus</taxon>
    </lineage>
</organism>
<dbReference type="EMBL" id="CP036299">
    <property type="protein sequence ID" value="QDV29830.1"/>
    <property type="molecule type" value="Genomic_DNA"/>
</dbReference>
<evidence type="ECO:0000256" key="1">
    <source>
        <dbReference type="SAM" id="MobiDB-lite"/>
    </source>
</evidence>
<proteinExistence type="predicted"/>
<keyword evidence="3" id="KW-1185">Reference proteome</keyword>
<dbReference type="AlphaFoldDB" id="A0A518GMI3"/>
<evidence type="ECO:0000313" key="3">
    <source>
        <dbReference type="Proteomes" id="UP000315349"/>
    </source>
</evidence>
<feature type="region of interest" description="Disordered" evidence="1">
    <location>
        <begin position="83"/>
        <end position="103"/>
    </location>
</feature>
<evidence type="ECO:0000313" key="2">
    <source>
        <dbReference type="EMBL" id="QDV29830.1"/>
    </source>
</evidence>
<reference evidence="2 3" key="1">
    <citation type="submission" date="2019-02" db="EMBL/GenBank/DDBJ databases">
        <title>Deep-cultivation of Planctomycetes and their phenomic and genomic characterization uncovers novel biology.</title>
        <authorList>
            <person name="Wiegand S."/>
            <person name="Jogler M."/>
            <person name="Boedeker C."/>
            <person name="Pinto D."/>
            <person name="Vollmers J."/>
            <person name="Rivas-Marin E."/>
            <person name="Kohn T."/>
            <person name="Peeters S.H."/>
            <person name="Heuer A."/>
            <person name="Rast P."/>
            <person name="Oberbeckmann S."/>
            <person name="Bunk B."/>
            <person name="Jeske O."/>
            <person name="Meyerdierks A."/>
            <person name="Storesund J.E."/>
            <person name="Kallscheuer N."/>
            <person name="Luecker S."/>
            <person name="Lage O.M."/>
            <person name="Pohl T."/>
            <person name="Merkel B.J."/>
            <person name="Hornburger P."/>
            <person name="Mueller R.-W."/>
            <person name="Bruemmer F."/>
            <person name="Labrenz M."/>
            <person name="Spormann A.M."/>
            <person name="Op den Camp H."/>
            <person name="Overmann J."/>
            <person name="Amann R."/>
            <person name="Jetten M.S.M."/>
            <person name="Mascher T."/>
            <person name="Medema M.H."/>
            <person name="Devos D.P."/>
            <person name="Kaster A.-K."/>
            <person name="Ovreas L."/>
            <person name="Rohde M."/>
            <person name="Galperin M.Y."/>
            <person name="Jogler C."/>
        </authorList>
    </citation>
    <scope>NUCLEOTIDE SEQUENCE [LARGE SCALE GENOMIC DNA]</scope>
    <source>
        <strain evidence="2 3">Spb1</strain>
    </source>
</reference>
<accession>A0A518GMI3</accession>
<sequence>MGELNDGLSLGANLYVSQKSWGVERLTSMLAQSCKHGTGVRGCKHGTEDRVCQYGTEATQPTGSLCPGMNQFCLQLGDRGHPGEDGTGGIKHGHQQQGSCPFTQSHLPIEKRIEL</sequence>
<name>A0A518GMI3_9PLAN</name>
<dbReference type="Proteomes" id="UP000315349">
    <property type="component" value="Chromosome"/>
</dbReference>
<gene>
    <name evidence="2" type="ORF">Spb1_17480</name>
</gene>
<dbReference type="KEGG" id="peh:Spb1_17480"/>